<keyword evidence="3" id="KW-1185">Reference proteome</keyword>
<dbReference type="EMBL" id="AEUX02000007">
    <property type="protein sequence ID" value="EHI68880.1"/>
    <property type="molecule type" value="Genomic_DNA"/>
</dbReference>
<dbReference type="RefSeq" id="WP_008089750.1">
    <property type="nucleotide sequence ID" value="NZ_AEUX02000007.1"/>
</dbReference>
<dbReference type="AlphaFoldDB" id="G5K5A3"/>
<evidence type="ECO:0000313" key="2">
    <source>
        <dbReference type="EMBL" id="EHI68880.1"/>
    </source>
</evidence>
<keyword evidence="1" id="KW-0732">Signal</keyword>
<name>G5K5A3_9STRE</name>
<dbReference type="Proteomes" id="UP000003330">
    <property type="component" value="Unassembled WGS sequence"/>
</dbReference>
<feature type="signal peptide" evidence="1">
    <location>
        <begin position="1"/>
        <end position="27"/>
    </location>
</feature>
<evidence type="ECO:0000256" key="1">
    <source>
        <dbReference type="SAM" id="SignalP"/>
    </source>
</evidence>
<feature type="chain" id="PRO_5003479644" evidence="1">
    <location>
        <begin position="28"/>
        <end position="63"/>
    </location>
</feature>
<proteinExistence type="predicted"/>
<organism evidence="2 3">
    <name type="scientific">Streptococcus ictaluri 707-05</name>
    <dbReference type="NCBI Taxonomy" id="764299"/>
    <lineage>
        <taxon>Bacteria</taxon>
        <taxon>Bacillati</taxon>
        <taxon>Bacillota</taxon>
        <taxon>Bacilli</taxon>
        <taxon>Lactobacillales</taxon>
        <taxon>Streptococcaceae</taxon>
        <taxon>Streptococcus</taxon>
    </lineage>
</organism>
<reference evidence="2 3" key="1">
    <citation type="journal article" date="2014" name="Int. J. Syst. Evol. Microbiol.">
        <title>Phylogenomics and the dynamic genome evolution of the genus Streptococcus.</title>
        <authorList>
            <consortium name="The Broad Institute Genome Sequencing Platform"/>
            <person name="Richards V.P."/>
            <person name="Palmer S.R."/>
            <person name="Pavinski Bitar P.D."/>
            <person name="Qin X."/>
            <person name="Weinstock G.M."/>
            <person name="Highlander S.K."/>
            <person name="Town C.D."/>
            <person name="Burne R.A."/>
            <person name="Stanhope M.J."/>
        </authorList>
    </citation>
    <scope>NUCLEOTIDE SEQUENCE [LARGE SCALE GENOMIC DNA]</scope>
    <source>
        <strain evidence="2 3">707-05</strain>
    </source>
</reference>
<accession>G5K5A3</accession>
<sequence>MKSKLSKVMVATMVALSLSAVTSSAKADSKYLPREAGFTYSRGYSPYAEEVLNKLEMFLLAWK</sequence>
<protein>
    <submittedName>
        <fullName evidence="2">Uncharacterized protein</fullName>
    </submittedName>
</protein>
<comment type="caution">
    <text evidence="2">The sequence shown here is derived from an EMBL/GenBank/DDBJ whole genome shotgun (WGS) entry which is preliminary data.</text>
</comment>
<evidence type="ECO:0000313" key="3">
    <source>
        <dbReference type="Proteomes" id="UP000003330"/>
    </source>
</evidence>
<gene>
    <name evidence="2" type="ORF">STRIC_1997</name>
</gene>